<sequence length="137" mass="14547">MKFIAVVALTLVGCMGTAKDPFGRQAIEGTITLDGQPLASGSIVFMPEEQGPFVSGAEIHKGTFSMPPTNGLPAGRYKVSITSVVPLPASDVKSADEMTMDFPTKSLVPAKYNSQTTLISEVSDESQNVFTFDLKSK</sequence>
<comment type="caution">
    <text evidence="1">The sequence shown here is derived from an EMBL/GenBank/DDBJ whole genome shotgun (WGS) entry which is preliminary data.</text>
</comment>
<dbReference type="eggNOG" id="ENOG503353X">
    <property type="taxonomic scope" value="Bacteria"/>
</dbReference>
<dbReference type="EMBL" id="AANZ01000021">
    <property type="protein sequence ID" value="EAQ78477.1"/>
    <property type="molecule type" value="Genomic_DNA"/>
</dbReference>
<dbReference type="AlphaFoldDB" id="A3ZYK6"/>
<evidence type="ECO:0008006" key="3">
    <source>
        <dbReference type="Google" id="ProtNLM"/>
    </source>
</evidence>
<reference evidence="1 2" key="1">
    <citation type="submission" date="2006-02" db="EMBL/GenBank/DDBJ databases">
        <authorList>
            <person name="Amann R."/>
            <person name="Ferriera S."/>
            <person name="Johnson J."/>
            <person name="Kravitz S."/>
            <person name="Halpern A."/>
            <person name="Remington K."/>
            <person name="Beeson K."/>
            <person name="Tran B."/>
            <person name="Rogers Y.-H."/>
            <person name="Friedman R."/>
            <person name="Venter J.C."/>
        </authorList>
    </citation>
    <scope>NUCLEOTIDE SEQUENCE [LARGE SCALE GENOMIC DNA]</scope>
    <source>
        <strain evidence="1 2">DSM 3645</strain>
    </source>
</reference>
<name>A3ZYK6_9BACT</name>
<evidence type="ECO:0000313" key="1">
    <source>
        <dbReference type="EMBL" id="EAQ78477.1"/>
    </source>
</evidence>
<evidence type="ECO:0000313" key="2">
    <source>
        <dbReference type="Proteomes" id="UP000004358"/>
    </source>
</evidence>
<proteinExistence type="predicted"/>
<accession>A3ZYK6</accession>
<dbReference type="HOGENOM" id="CLU_113730_3_1_0"/>
<gene>
    <name evidence="1" type="ORF">DSM3645_07291</name>
</gene>
<dbReference type="STRING" id="314230.DSM3645_07291"/>
<protein>
    <recommendedName>
        <fullName evidence="3">Lipoprotein</fullName>
    </recommendedName>
</protein>
<dbReference type="Proteomes" id="UP000004358">
    <property type="component" value="Unassembled WGS sequence"/>
</dbReference>
<organism evidence="1 2">
    <name type="scientific">Blastopirellula marina DSM 3645</name>
    <dbReference type="NCBI Taxonomy" id="314230"/>
    <lineage>
        <taxon>Bacteria</taxon>
        <taxon>Pseudomonadati</taxon>
        <taxon>Planctomycetota</taxon>
        <taxon>Planctomycetia</taxon>
        <taxon>Pirellulales</taxon>
        <taxon>Pirellulaceae</taxon>
        <taxon>Blastopirellula</taxon>
    </lineage>
</organism>